<dbReference type="HAMAP" id="MF_00821">
    <property type="entry name" value="SecB"/>
    <property type="match status" value="1"/>
</dbReference>
<dbReference type="Pfam" id="PF02556">
    <property type="entry name" value="SecB"/>
    <property type="match status" value="1"/>
</dbReference>
<dbReference type="RefSeq" id="WP_072708944.1">
    <property type="nucleotide sequence ID" value="NZ_FMJB01000064.1"/>
</dbReference>
<keyword evidence="5 6" id="KW-0143">Chaperone</keyword>
<dbReference type="PRINTS" id="PR01594">
    <property type="entry name" value="SECBCHAPRONE"/>
</dbReference>
<dbReference type="GO" id="GO:0015031">
    <property type="term" value="P:protein transport"/>
    <property type="evidence" value="ECO:0007669"/>
    <property type="project" value="UniProtKB-UniRule"/>
</dbReference>
<dbReference type="NCBIfam" id="TIGR00809">
    <property type="entry name" value="secB"/>
    <property type="match status" value="1"/>
</dbReference>
<dbReference type="InterPro" id="IPR035958">
    <property type="entry name" value="SecB-like_sf"/>
</dbReference>
<dbReference type="InterPro" id="IPR003708">
    <property type="entry name" value="SecB"/>
</dbReference>
<dbReference type="NCBIfam" id="NF004392">
    <property type="entry name" value="PRK05751.1-3"/>
    <property type="match status" value="1"/>
</dbReference>
<keyword evidence="4 6" id="KW-0811">Translocation</keyword>
<evidence type="ECO:0000256" key="1">
    <source>
        <dbReference type="ARBA" id="ARBA00009990"/>
    </source>
</evidence>
<dbReference type="AlphaFoldDB" id="A0A1M4N5S5"/>
<dbReference type="GO" id="GO:0051082">
    <property type="term" value="F:unfolded protein binding"/>
    <property type="evidence" value="ECO:0007669"/>
    <property type="project" value="InterPro"/>
</dbReference>
<protein>
    <recommendedName>
        <fullName evidence="6">Protein-export protein SecB</fullName>
    </recommendedName>
</protein>
<proteinExistence type="inferred from homology"/>
<comment type="similarity">
    <text evidence="1 6">Belongs to the SecB family.</text>
</comment>
<keyword evidence="6" id="KW-0963">Cytoplasm</keyword>
<comment type="function">
    <text evidence="6">One of the proteins required for the normal export of preproteins out of the cell cytoplasm. It is a molecular chaperone that binds to a subset of precursor proteins, maintaining them in a translocation-competent state. It also specifically binds to its receptor SecA.</text>
</comment>
<dbReference type="GO" id="GO:0051262">
    <property type="term" value="P:protein tetramerization"/>
    <property type="evidence" value="ECO:0007669"/>
    <property type="project" value="InterPro"/>
</dbReference>
<dbReference type="GO" id="GO:0006457">
    <property type="term" value="P:protein folding"/>
    <property type="evidence" value="ECO:0007669"/>
    <property type="project" value="UniProtKB-UniRule"/>
</dbReference>
<dbReference type="PANTHER" id="PTHR36918">
    <property type="match status" value="1"/>
</dbReference>
<dbReference type="Gene3D" id="3.10.420.10">
    <property type="entry name" value="SecB-like"/>
    <property type="match status" value="1"/>
</dbReference>
<evidence type="ECO:0000313" key="8">
    <source>
        <dbReference type="Proteomes" id="UP000184085"/>
    </source>
</evidence>
<organism evidence="7 8">
    <name type="scientific">Donghicola eburneus</name>
    <dbReference type="NCBI Taxonomy" id="393278"/>
    <lineage>
        <taxon>Bacteria</taxon>
        <taxon>Pseudomonadati</taxon>
        <taxon>Pseudomonadota</taxon>
        <taxon>Alphaproteobacteria</taxon>
        <taxon>Rhodobacterales</taxon>
        <taxon>Roseobacteraceae</taxon>
        <taxon>Donghicola</taxon>
    </lineage>
</organism>
<evidence type="ECO:0000256" key="2">
    <source>
        <dbReference type="ARBA" id="ARBA00022448"/>
    </source>
</evidence>
<comment type="subunit">
    <text evidence="6">Homotetramer, a dimer of dimers. One homotetramer interacts with 1 SecA dimer.</text>
</comment>
<evidence type="ECO:0000256" key="4">
    <source>
        <dbReference type="ARBA" id="ARBA00023010"/>
    </source>
</evidence>
<sequence length="164" mass="18313">MTDTPEAGAQNAAPQMKMQILAQYVRDLSFENILAQKGASGDTTPEVSVNVGLDVKKRQAEHQYEVIMKTKVNAKTKEGGQPLFHVELEYAGVFHIEGVPEDQMHPFLLIECPRQLFPFARRVISDVTRDGSFPPLNLENIDFVALYRQQLAQMQAQAAQKADA</sequence>
<reference evidence="8" key="1">
    <citation type="submission" date="2016-09" db="EMBL/GenBank/DDBJ databases">
        <authorList>
            <person name="Wibberg D."/>
        </authorList>
    </citation>
    <scope>NUCLEOTIDE SEQUENCE [LARGE SCALE GENOMIC DNA]</scope>
</reference>
<accession>A0A1M4N5S5</accession>
<dbReference type="EMBL" id="FMJB01000064">
    <property type="protein sequence ID" value="SCM69398.1"/>
    <property type="molecule type" value="Genomic_DNA"/>
</dbReference>
<keyword evidence="8" id="KW-1185">Reference proteome</keyword>
<dbReference type="PANTHER" id="PTHR36918:SF1">
    <property type="entry name" value="PROTEIN-EXPORT PROTEIN SECB"/>
    <property type="match status" value="1"/>
</dbReference>
<keyword evidence="2 6" id="KW-0813">Transport</keyword>
<dbReference type="SUPFAM" id="SSF54611">
    <property type="entry name" value="SecB-like"/>
    <property type="match status" value="1"/>
</dbReference>
<evidence type="ECO:0000256" key="6">
    <source>
        <dbReference type="HAMAP-Rule" id="MF_00821"/>
    </source>
</evidence>
<evidence type="ECO:0000313" key="7">
    <source>
        <dbReference type="EMBL" id="SCM69398.1"/>
    </source>
</evidence>
<evidence type="ECO:0000256" key="5">
    <source>
        <dbReference type="ARBA" id="ARBA00023186"/>
    </source>
</evidence>
<dbReference type="GO" id="GO:0005737">
    <property type="term" value="C:cytoplasm"/>
    <property type="evidence" value="ECO:0007669"/>
    <property type="project" value="UniProtKB-SubCell"/>
</dbReference>
<evidence type="ECO:0000256" key="3">
    <source>
        <dbReference type="ARBA" id="ARBA00022927"/>
    </source>
</evidence>
<name>A0A1M4N5S5_9RHOB</name>
<dbReference type="Proteomes" id="UP000184085">
    <property type="component" value="Unassembled WGS sequence"/>
</dbReference>
<gene>
    <name evidence="6 7" type="primary">secB</name>
    <name evidence="7" type="ORF">KARMA_3636</name>
</gene>
<keyword evidence="3 6" id="KW-0653">Protein transport</keyword>
<comment type="subcellular location">
    <subcellularLocation>
        <location evidence="6">Cytoplasm</location>
    </subcellularLocation>
</comment>